<keyword evidence="2" id="KW-0732">Signal</keyword>
<name>A0A9P5H2Z4_9HYPO</name>
<evidence type="ECO:0000313" key="3">
    <source>
        <dbReference type="EMBL" id="KAF7544414.1"/>
    </source>
</evidence>
<sequence>MRGSLALLSTLFVRAIAAPLPSADPTLQVTHDVDIRTTFSPLATPVEEPEYGNDENKGDNKRERTAVTRNHVWIGGDKEEGIDEDKKPEHKAKLNRANSKETKSNKYQVDHERLKKQNKPYNSKSVGHKTNEQKTRPHKANENHQYEEKKVSEYRPVEDDNEGFAEFVEAMDEAAT</sequence>
<proteinExistence type="predicted"/>
<feature type="compositionally biased region" description="Basic and acidic residues" evidence="1">
    <location>
        <begin position="129"/>
        <end position="158"/>
    </location>
</feature>
<feature type="chain" id="PRO_5040288777" evidence="2">
    <location>
        <begin position="18"/>
        <end position="176"/>
    </location>
</feature>
<feature type="compositionally biased region" description="Basic and acidic residues" evidence="1">
    <location>
        <begin position="76"/>
        <end position="115"/>
    </location>
</feature>
<keyword evidence="4" id="KW-1185">Reference proteome</keyword>
<reference evidence="3" key="1">
    <citation type="submission" date="2020-03" db="EMBL/GenBank/DDBJ databases">
        <title>Draft Genome Sequence of Cylindrodendrum hubeiense.</title>
        <authorList>
            <person name="Buettner E."/>
            <person name="Kellner H."/>
        </authorList>
    </citation>
    <scope>NUCLEOTIDE SEQUENCE</scope>
    <source>
        <strain evidence="3">IHI 201604</strain>
    </source>
</reference>
<evidence type="ECO:0000256" key="2">
    <source>
        <dbReference type="SAM" id="SignalP"/>
    </source>
</evidence>
<dbReference type="AlphaFoldDB" id="A0A9P5H2Z4"/>
<comment type="caution">
    <text evidence="3">The sequence shown here is derived from an EMBL/GenBank/DDBJ whole genome shotgun (WGS) entry which is preliminary data.</text>
</comment>
<gene>
    <name evidence="3" type="ORF">G7Z17_g9977</name>
</gene>
<feature type="signal peptide" evidence="2">
    <location>
        <begin position="1"/>
        <end position="17"/>
    </location>
</feature>
<organism evidence="3 4">
    <name type="scientific">Cylindrodendrum hubeiense</name>
    <dbReference type="NCBI Taxonomy" id="595255"/>
    <lineage>
        <taxon>Eukaryota</taxon>
        <taxon>Fungi</taxon>
        <taxon>Dikarya</taxon>
        <taxon>Ascomycota</taxon>
        <taxon>Pezizomycotina</taxon>
        <taxon>Sordariomycetes</taxon>
        <taxon>Hypocreomycetidae</taxon>
        <taxon>Hypocreales</taxon>
        <taxon>Nectriaceae</taxon>
        <taxon>Cylindrodendrum</taxon>
    </lineage>
</organism>
<feature type="region of interest" description="Disordered" evidence="1">
    <location>
        <begin position="40"/>
        <end position="158"/>
    </location>
</feature>
<evidence type="ECO:0000313" key="4">
    <source>
        <dbReference type="Proteomes" id="UP000722485"/>
    </source>
</evidence>
<dbReference type="EMBL" id="JAANBB010000305">
    <property type="protein sequence ID" value="KAF7544414.1"/>
    <property type="molecule type" value="Genomic_DNA"/>
</dbReference>
<protein>
    <submittedName>
        <fullName evidence="3">Uncharacterized protein</fullName>
    </submittedName>
</protein>
<feature type="compositionally biased region" description="Basic and acidic residues" evidence="1">
    <location>
        <begin position="54"/>
        <end position="66"/>
    </location>
</feature>
<evidence type="ECO:0000256" key="1">
    <source>
        <dbReference type="SAM" id="MobiDB-lite"/>
    </source>
</evidence>
<accession>A0A9P5H2Z4</accession>
<dbReference type="Proteomes" id="UP000722485">
    <property type="component" value="Unassembled WGS sequence"/>
</dbReference>